<reference evidence="2 3" key="1">
    <citation type="submission" date="2014-07" db="EMBL/GenBank/DDBJ databases">
        <title>Draft Genome Sequence of Gephyronic Acid Producer, Cystobacter violaceus Strain Cb vi76.</title>
        <authorList>
            <person name="Stevens D.C."/>
            <person name="Young J."/>
            <person name="Carmichael R."/>
            <person name="Tan J."/>
            <person name="Taylor R.E."/>
        </authorList>
    </citation>
    <scope>NUCLEOTIDE SEQUENCE [LARGE SCALE GENOMIC DNA]</scope>
    <source>
        <strain evidence="2 3">Cb vi76</strain>
    </source>
</reference>
<feature type="chain" id="PRO_5001782019" evidence="1">
    <location>
        <begin position="24"/>
        <end position="351"/>
    </location>
</feature>
<evidence type="ECO:0000313" key="2">
    <source>
        <dbReference type="EMBL" id="KFA94678.1"/>
    </source>
</evidence>
<dbReference type="Proteomes" id="UP000028547">
    <property type="component" value="Unassembled WGS sequence"/>
</dbReference>
<evidence type="ECO:0000313" key="3">
    <source>
        <dbReference type="Proteomes" id="UP000028547"/>
    </source>
</evidence>
<organism evidence="2 3">
    <name type="scientific">Archangium violaceum Cb vi76</name>
    <dbReference type="NCBI Taxonomy" id="1406225"/>
    <lineage>
        <taxon>Bacteria</taxon>
        <taxon>Pseudomonadati</taxon>
        <taxon>Myxococcota</taxon>
        <taxon>Myxococcia</taxon>
        <taxon>Myxococcales</taxon>
        <taxon>Cystobacterineae</taxon>
        <taxon>Archangiaceae</taxon>
        <taxon>Archangium</taxon>
    </lineage>
</organism>
<gene>
    <name evidence="2" type="ORF">Q664_01190</name>
</gene>
<name>A0A084T1U3_9BACT</name>
<evidence type="ECO:0000256" key="1">
    <source>
        <dbReference type="SAM" id="SignalP"/>
    </source>
</evidence>
<dbReference type="RefSeq" id="WP_043388851.1">
    <property type="nucleotide sequence ID" value="NZ_JPMI01000005.1"/>
</dbReference>
<dbReference type="AlphaFoldDB" id="A0A084T1U3"/>
<accession>A0A084T1U3</accession>
<keyword evidence="1" id="KW-0732">Signal</keyword>
<sequence length="351" mass="37907">MKRKALAAGCAGLLWLAAPEAHAGSVMMEASAGASQRTWALLGDVELRKDETFLTLGYSGARLESDTALSHQLSSGVDHALSDHWLLSGLVNVGLPKTTRTALAPARPLLGLPAMAADTGYHSAGVQLAAAYDSAGFSDLEYGLDGSLGLTRYGLRRQISVREDGRDETLFQRNEPLFVARPSLGARLLLFDKWELGLRGGVYLYSGDPLSTGQFTEAEVEQVMRRYANASEGRLLLRALSRRRIGELALDLSGRMLGVNALTGFPSAPALFDLKPSVTWRVSTAVRGQLSYAFTRYVPGEGYAHVVGTRWTVRLARPFRVWASLSLQSDHLEGEAPLRSGIASLGSELTF</sequence>
<proteinExistence type="predicted"/>
<dbReference type="EMBL" id="JPMI01000005">
    <property type="protein sequence ID" value="KFA94678.1"/>
    <property type="molecule type" value="Genomic_DNA"/>
</dbReference>
<comment type="caution">
    <text evidence="2">The sequence shown here is derived from an EMBL/GenBank/DDBJ whole genome shotgun (WGS) entry which is preliminary data.</text>
</comment>
<feature type="signal peptide" evidence="1">
    <location>
        <begin position="1"/>
        <end position="23"/>
    </location>
</feature>
<protein>
    <submittedName>
        <fullName evidence="2">Uncharacterized protein</fullName>
    </submittedName>
</protein>